<organism evidence="6 7">
    <name type="scientific">Thermogutta terrifontis</name>
    <dbReference type="NCBI Taxonomy" id="1331910"/>
    <lineage>
        <taxon>Bacteria</taxon>
        <taxon>Pseudomonadati</taxon>
        <taxon>Planctomycetota</taxon>
        <taxon>Planctomycetia</taxon>
        <taxon>Pirellulales</taxon>
        <taxon>Thermoguttaceae</taxon>
        <taxon>Thermogutta</taxon>
    </lineage>
</organism>
<evidence type="ECO:0000256" key="2">
    <source>
        <dbReference type="ARBA" id="ARBA00022741"/>
    </source>
</evidence>
<protein>
    <recommendedName>
        <fullName evidence="4">Corrinoid adenosyltransferase</fullName>
        <ecNumber evidence="4">2.5.1.17</ecNumber>
    </recommendedName>
    <alternativeName>
        <fullName evidence="4">Cob(II)alamin adenosyltransferase</fullName>
    </alternativeName>
    <alternativeName>
        <fullName evidence="4">Cob(II)yrinic acid a,c-diamide adenosyltransferase</fullName>
    </alternativeName>
    <alternativeName>
        <fullName evidence="4">Cobinamide/cobalamin adenosyltransferase</fullName>
    </alternativeName>
</protein>
<evidence type="ECO:0000313" key="6">
    <source>
        <dbReference type="EMBL" id="ASV76014.1"/>
    </source>
</evidence>
<comment type="catalytic activity">
    <reaction evidence="4">
        <text>2 cob(II)alamin + reduced [electron-transfer flavoprotein] + 2 ATP = 2 adenosylcob(III)alamin + 2 triphosphate + oxidized [electron-transfer flavoprotein] + 3 H(+)</text>
        <dbReference type="Rhea" id="RHEA:28671"/>
        <dbReference type="Rhea" id="RHEA-COMP:10685"/>
        <dbReference type="Rhea" id="RHEA-COMP:10686"/>
        <dbReference type="ChEBI" id="CHEBI:15378"/>
        <dbReference type="ChEBI" id="CHEBI:16304"/>
        <dbReference type="ChEBI" id="CHEBI:18036"/>
        <dbReference type="ChEBI" id="CHEBI:18408"/>
        <dbReference type="ChEBI" id="CHEBI:30616"/>
        <dbReference type="ChEBI" id="CHEBI:57692"/>
        <dbReference type="ChEBI" id="CHEBI:58307"/>
        <dbReference type="EC" id="2.5.1.17"/>
    </reaction>
</comment>
<keyword evidence="2 4" id="KW-0547">Nucleotide-binding</keyword>
<gene>
    <name evidence="6" type="ORF">THTE_3412</name>
</gene>
<dbReference type="AlphaFoldDB" id="A0A286RJ80"/>
<dbReference type="EMBL" id="CP018477">
    <property type="protein sequence ID" value="ASV76014.1"/>
    <property type="molecule type" value="Genomic_DNA"/>
</dbReference>
<dbReference type="OrthoDB" id="9778896at2"/>
<evidence type="ECO:0000313" key="7">
    <source>
        <dbReference type="Proteomes" id="UP000215086"/>
    </source>
</evidence>
<dbReference type="KEGG" id="ttf:THTE_3412"/>
<keyword evidence="3 4" id="KW-0067">ATP-binding</keyword>
<dbReference type="InterPro" id="IPR029499">
    <property type="entry name" value="PduO-typ"/>
</dbReference>
<comment type="pathway">
    <text evidence="4">Cofactor biosynthesis; adenosylcobalamin biosynthesis; adenosylcobalamin from cob(II)yrinate a,c-diamide: step 2/7.</text>
</comment>
<evidence type="ECO:0000259" key="5">
    <source>
        <dbReference type="Pfam" id="PF01923"/>
    </source>
</evidence>
<dbReference type="PANTHER" id="PTHR12213:SF0">
    <property type="entry name" value="CORRINOID ADENOSYLTRANSFERASE MMAB"/>
    <property type="match status" value="1"/>
</dbReference>
<sequence>MGAKIYTRSGDSGETGLYRGPRVGKDCLRIETCGTIDELNSAIGLIRAERIPPRADALLATIQNWLFELGAEVATPDPQRQGTQYITPEYVRELEEAIDQLDAELPPLDRFILPGGERAGALTHFARAVCRRAERRLVALVREGLELGTPLSPVVLAFINRLGDFLFVLARWLNHQAGVVEHPWEPPPRKA</sequence>
<name>A0A286RJ80_9BACT</name>
<keyword evidence="7" id="KW-1185">Reference proteome</keyword>
<evidence type="ECO:0000256" key="4">
    <source>
        <dbReference type="RuleBase" id="RU366026"/>
    </source>
</evidence>
<dbReference type="GO" id="GO:0008817">
    <property type="term" value="F:corrinoid adenosyltransferase activity"/>
    <property type="evidence" value="ECO:0007669"/>
    <property type="project" value="UniProtKB-UniRule"/>
</dbReference>
<dbReference type="Pfam" id="PF01923">
    <property type="entry name" value="Cob_adeno_trans"/>
    <property type="match status" value="1"/>
</dbReference>
<dbReference type="UniPathway" id="UPA00148">
    <property type="reaction ID" value="UER00233"/>
</dbReference>
<dbReference type="Proteomes" id="UP000215086">
    <property type="component" value="Chromosome"/>
</dbReference>
<dbReference type="InterPro" id="IPR016030">
    <property type="entry name" value="CblAdoTrfase-like"/>
</dbReference>
<dbReference type="Gene3D" id="1.20.1200.10">
    <property type="entry name" value="Cobalamin adenosyltransferase-like"/>
    <property type="match status" value="1"/>
</dbReference>
<dbReference type="EC" id="2.5.1.17" evidence="4"/>
<dbReference type="GO" id="GO:0009236">
    <property type="term" value="P:cobalamin biosynthetic process"/>
    <property type="evidence" value="ECO:0007669"/>
    <property type="project" value="UniProtKB-UniRule"/>
</dbReference>
<comment type="similarity">
    <text evidence="4">Belongs to the Cob(I)alamin adenosyltransferase family.</text>
</comment>
<dbReference type="PANTHER" id="PTHR12213">
    <property type="entry name" value="CORRINOID ADENOSYLTRANSFERASE"/>
    <property type="match status" value="1"/>
</dbReference>
<dbReference type="GO" id="GO:0005524">
    <property type="term" value="F:ATP binding"/>
    <property type="evidence" value="ECO:0007669"/>
    <property type="project" value="UniProtKB-UniRule"/>
</dbReference>
<dbReference type="RefSeq" id="WP_095415895.1">
    <property type="nucleotide sequence ID" value="NZ_CP018477.1"/>
</dbReference>
<comment type="catalytic activity">
    <reaction evidence="4">
        <text>2 cob(II)yrinate a,c diamide + reduced [electron-transfer flavoprotein] + 2 ATP = 2 adenosylcob(III)yrinate a,c-diamide + 2 triphosphate + oxidized [electron-transfer flavoprotein] + 3 H(+)</text>
        <dbReference type="Rhea" id="RHEA:11528"/>
        <dbReference type="Rhea" id="RHEA-COMP:10685"/>
        <dbReference type="Rhea" id="RHEA-COMP:10686"/>
        <dbReference type="ChEBI" id="CHEBI:15378"/>
        <dbReference type="ChEBI" id="CHEBI:18036"/>
        <dbReference type="ChEBI" id="CHEBI:30616"/>
        <dbReference type="ChEBI" id="CHEBI:57692"/>
        <dbReference type="ChEBI" id="CHEBI:58307"/>
        <dbReference type="ChEBI" id="CHEBI:58503"/>
        <dbReference type="ChEBI" id="CHEBI:58537"/>
        <dbReference type="EC" id="2.5.1.17"/>
    </reaction>
</comment>
<proteinExistence type="inferred from homology"/>
<evidence type="ECO:0000256" key="1">
    <source>
        <dbReference type="ARBA" id="ARBA00022679"/>
    </source>
</evidence>
<keyword evidence="1 4" id="KW-0808">Transferase</keyword>
<dbReference type="SUPFAM" id="SSF89028">
    <property type="entry name" value="Cobalamin adenosyltransferase-like"/>
    <property type="match status" value="1"/>
</dbReference>
<dbReference type="InterPro" id="IPR036451">
    <property type="entry name" value="CblAdoTrfase-like_sf"/>
</dbReference>
<dbReference type="NCBIfam" id="TIGR00636">
    <property type="entry name" value="PduO_Nterm"/>
    <property type="match status" value="1"/>
</dbReference>
<feature type="domain" description="Cobalamin adenosyltransferase-like" evidence="5">
    <location>
        <begin position="5"/>
        <end position="173"/>
    </location>
</feature>
<keyword evidence="4" id="KW-0169">Cobalamin biosynthesis</keyword>
<accession>A0A286RJ80</accession>
<evidence type="ECO:0000256" key="3">
    <source>
        <dbReference type="ARBA" id="ARBA00022840"/>
    </source>
</evidence>
<reference evidence="6 7" key="1">
    <citation type="journal article" name="Front. Microbiol.">
        <title>Sugar Metabolism of the First Thermophilic Planctomycete Thermogutta terrifontis: Comparative Genomic and Transcriptomic Approaches.</title>
        <authorList>
            <person name="Elcheninov A.G."/>
            <person name="Menzel P."/>
            <person name="Gudbergsdottir S.R."/>
            <person name="Slesarev A.I."/>
            <person name="Kadnikov V.V."/>
            <person name="Krogh A."/>
            <person name="Bonch-Osmolovskaya E.A."/>
            <person name="Peng X."/>
            <person name="Kublanov I.V."/>
        </authorList>
    </citation>
    <scope>NUCLEOTIDE SEQUENCE [LARGE SCALE GENOMIC DNA]</scope>
    <source>
        <strain evidence="6 7">R1</strain>
    </source>
</reference>